<feature type="coiled-coil region" evidence="1">
    <location>
        <begin position="618"/>
        <end position="645"/>
    </location>
</feature>
<dbReference type="Pfam" id="PF18758">
    <property type="entry name" value="KDZ"/>
    <property type="match status" value="1"/>
</dbReference>
<evidence type="ECO:0000259" key="3">
    <source>
        <dbReference type="Pfam" id="PF18803"/>
    </source>
</evidence>
<dbReference type="Proteomes" id="UP001215151">
    <property type="component" value="Unassembled WGS sequence"/>
</dbReference>
<gene>
    <name evidence="4" type="ORF">ONZ51_g7481</name>
</gene>
<name>A0AAD7TQH3_9APHY</name>
<accession>A0AAD7TQH3</accession>
<protein>
    <recommendedName>
        <fullName evidence="3">CxC2-like cysteine cluster KDZ transposase-associated domain-containing protein</fullName>
    </recommendedName>
</protein>
<evidence type="ECO:0000256" key="2">
    <source>
        <dbReference type="SAM" id="MobiDB-lite"/>
    </source>
</evidence>
<evidence type="ECO:0000313" key="5">
    <source>
        <dbReference type="Proteomes" id="UP001215151"/>
    </source>
</evidence>
<dbReference type="AlphaFoldDB" id="A0AAD7TQH3"/>
<keyword evidence="1" id="KW-0175">Coiled coil</keyword>
<dbReference type="Pfam" id="PF18803">
    <property type="entry name" value="CxC2"/>
    <property type="match status" value="1"/>
</dbReference>
<keyword evidence="5" id="KW-1185">Reference proteome</keyword>
<organism evidence="4 5">
    <name type="scientific">Trametes cubensis</name>
    <dbReference type="NCBI Taxonomy" id="1111947"/>
    <lineage>
        <taxon>Eukaryota</taxon>
        <taxon>Fungi</taxon>
        <taxon>Dikarya</taxon>
        <taxon>Basidiomycota</taxon>
        <taxon>Agaricomycotina</taxon>
        <taxon>Agaricomycetes</taxon>
        <taxon>Polyporales</taxon>
        <taxon>Polyporaceae</taxon>
        <taxon>Trametes</taxon>
    </lineage>
</organism>
<dbReference type="InterPro" id="IPR040521">
    <property type="entry name" value="KDZ"/>
</dbReference>
<dbReference type="InterPro" id="IPR041457">
    <property type="entry name" value="CxC2_KDZ-assoc"/>
</dbReference>
<evidence type="ECO:0000313" key="4">
    <source>
        <dbReference type="EMBL" id="KAJ8474039.1"/>
    </source>
</evidence>
<evidence type="ECO:0000256" key="1">
    <source>
        <dbReference type="SAM" id="Coils"/>
    </source>
</evidence>
<sequence>MGGRKRKASSDVPTVSRNRVAYSEGRALNPWAGVRADPVRSTSIPNNTSIIPGDVPCTSETTATVDLMTSASPKAKKAKSVETGKTAKVNNTIPPSERMTTFLTSWASRAQHALLEREVGPSYPICCSSSCDNHTACNTAPCDKPILATEPVYRCFDCYHAPIVCKECVVAAHTTNPLHRIEEWQPTLSFWQRRPLHDLGLVIWLGHGGNRCYSSPGPRKITVVHEHGIHTADIAFCNCELGADSLPVPEPLQLIKFGLFPGSWQYPQTAYTINGLRNYHLLSVQSPVTGLDFIAYLRRLTDNVQPDESKDRYQELNTAMREFSFLRNARRAGQEPTSGLAPGSLTLSCPACPQPQINMTDGWRDRPAEEEFLDMLFYSVDGNFHHNQKMKPMDPEDFPLTQGAGYFVNEVDFAQYQERMKPPQKEVSTCNKFGAMGYGRYSGRVSGMVGMTCSRHMFVIPSSLVDLIKGEGFAWEDFSQLSGLQPWLNVLKLLCRGYDINCQYDKKFELRLVQFRKDFSHLPSIKTTVFPPIRSPIPKFHGPAHELLCVVYRSYNYTPGVGMTDGEASERIWSAFNALAIRAKEMTAGHRHDVINDFLNDLNVRRVHTLPTTLATRHRNAKRQLAEASEHLARVEDNLADKNKLQAWRQTEKQWEEDVLDPKKHKKMNCPYLLDKDKGLTEKQLVEMMKRMRAVRNEQSLGPLGIIHEGTLLERRRDELLDELEEDDVSDSAMESIKLRCESFHTDLSTWNHLRDAYIGPLVDEAVQLVKTKLAAVATAVTLPESHPSVATTSDHDDHGSFPPPFPLRDATGDTGSLEKGLAPKRNPRGKPELWQELFTSPVVMPSSYHSTLLLEPCLRELVSLEREVRTAQARDALNDVRTAIIGREAYKIKKIHVSGKHHKTRATNHIRGMEDNVRAAANRYRRIRAALLALGMAESDPTLRPLCKGDTVKYTLDAQHKTLGESRER</sequence>
<feature type="domain" description="CxC2-like cysteine cluster KDZ transposase-associated" evidence="3">
    <location>
        <begin position="196"/>
        <end position="304"/>
    </location>
</feature>
<reference evidence="4" key="1">
    <citation type="submission" date="2022-11" db="EMBL/GenBank/DDBJ databases">
        <title>Genome Sequence of Cubamyces cubensis.</title>
        <authorList>
            <person name="Buettner E."/>
        </authorList>
    </citation>
    <scope>NUCLEOTIDE SEQUENCE</scope>
    <source>
        <strain evidence="4">MPL-01</strain>
    </source>
</reference>
<dbReference type="PANTHER" id="PTHR33096">
    <property type="entry name" value="CXC2 DOMAIN-CONTAINING PROTEIN"/>
    <property type="match status" value="1"/>
</dbReference>
<comment type="caution">
    <text evidence="4">The sequence shown here is derived from an EMBL/GenBank/DDBJ whole genome shotgun (WGS) entry which is preliminary data.</text>
</comment>
<feature type="region of interest" description="Disordered" evidence="2">
    <location>
        <begin position="786"/>
        <end position="830"/>
    </location>
</feature>
<dbReference type="PANTHER" id="PTHR33096:SF1">
    <property type="entry name" value="CXC1-LIKE CYSTEINE CLUSTER ASSOCIATED WITH KDZ TRANSPOSASES DOMAIN-CONTAINING PROTEIN"/>
    <property type="match status" value="1"/>
</dbReference>
<proteinExistence type="predicted"/>
<dbReference type="EMBL" id="JAPEVG010000201">
    <property type="protein sequence ID" value="KAJ8474039.1"/>
    <property type="molecule type" value="Genomic_DNA"/>
</dbReference>